<dbReference type="Proteomes" id="UP000254866">
    <property type="component" value="Unassembled WGS sequence"/>
</dbReference>
<dbReference type="GeneID" id="43596249"/>
<dbReference type="OrthoDB" id="2094269at2759"/>
<proteinExistence type="predicted"/>
<dbReference type="SUPFAM" id="SSF53474">
    <property type="entry name" value="alpha/beta-Hydrolases"/>
    <property type="match status" value="1"/>
</dbReference>
<evidence type="ECO:0000256" key="1">
    <source>
        <dbReference type="ARBA" id="ARBA00022801"/>
    </source>
</evidence>
<dbReference type="InterPro" id="IPR029058">
    <property type="entry name" value="AB_hydrolase_fold"/>
</dbReference>
<dbReference type="GO" id="GO:0005634">
    <property type="term" value="C:nucleus"/>
    <property type="evidence" value="ECO:0007669"/>
    <property type="project" value="TreeGrafter"/>
</dbReference>
<dbReference type="InterPro" id="IPR005645">
    <property type="entry name" value="FSH-like_dom"/>
</dbReference>
<dbReference type="Pfam" id="PF03959">
    <property type="entry name" value="FSH1"/>
    <property type="match status" value="1"/>
</dbReference>
<dbReference type="AlphaFoldDB" id="A0A370TU73"/>
<name>A0A370TU73_9HELO</name>
<protein>
    <submittedName>
        <fullName evidence="3">DUF341-domain-containing protein</fullName>
    </submittedName>
</protein>
<accession>A0A370TU73</accession>
<dbReference type="GO" id="GO:0016787">
    <property type="term" value="F:hydrolase activity"/>
    <property type="evidence" value="ECO:0007669"/>
    <property type="project" value="UniProtKB-KW"/>
</dbReference>
<keyword evidence="1" id="KW-0378">Hydrolase</keyword>
<dbReference type="PANTHER" id="PTHR48070">
    <property type="entry name" value="ESTERASE OVCA2"/>
    <property type="match status" value="1"/>
</dbReference>
<dbReference type="PANTHER" id="PTHR48070:SF7">
    <property type="entry name" value="SERINE HYDROLASE FSH DOMAIN-CONTAINING PROTEIN-RELATED"/>
    <property type="match status" value="1"/>
</dbReference>
<dbReference type="EMBL" id="NPIC01000002">
    <property type="protein sequence ID" value="RDL39060.1"/>
    <property type="molecule type" value="Genomic_DNA"/>
</dbReference>
<dbReference type="RefSeq" id="XP_031871716.1">
    <property type="nucleotide sequence ID" value="XM_032012023.1"/>
</dbReference>
<dbReference type="GO" id="GO:0019748">
    <property type="term" value="P:secondary metabolic process"/>
    <property type="evidence" value="ECO:0007669"/>
    <property type="project" value="TreeGrafter"/>
</dbReference>
<dbReference type="GO" id="GO:0005737">
    <property type="term" value="C:cytoplasm"/>
    <property type="evidence" value="ECO:0007669"/>
    <property type="project" value="TreeGrafter"/>
</dbReference>
<reference evidence="3 4" key="1">
    <citation type="journal article" date="2018" name="IMA Fungus">
        <title>IMA Genome-F 9: Draft genome sequence of Annulohypoxylon stygium, Aspergillus mulundensis, Berkeleyomyces basicola (syn. Thielaviopsis basicola), Ceratocystis smalleyi, two Cercospora beticola strains, Coleophoma cylindrospora, Fusarium fracticaudum, Phialophora cf. hyalina, and Morchella septimelata.</title>
        <authorList>
            <person name="Wingfield B.D."/>
            <person name="Bills G.F."/>
            <person name="Dong Y."/>
            <person name="Huang W."/>
            <person name="Nel W.J."/>
            <person name="Swalarsk-Parry B.S."/>
            <person name="Vaghefi N."/>
            <person name="Wilken P.M."/>
            <person name="An Z."/>
            <person name="de Beer Z.W."/>
            <person name="De Vos L."/>
            <person name="Chen L."/>
            <person name="Duong T.A."/>
            <person name="Gao Y."/>
            <person name="Hammerbacher A."/>
            <person name="Kikkert J.R."/>
            <person name="Li Y."/>
            <person name="Li H."/>
            <person name="Li K."/>
            <person name="Li Q."/>
            <person name="Liu X."/>
            <person name="Ma X."/>
            <person name="Naidoo K."/>
            <person name="Pethybridge S.J."/>
            <person name="Sun J."/>
            <person name="Steenkamp E.T."/>
            <person name="van der Nest M.A."/>
            <person name="van Wyk S."/>
            <person name="Wingfield M.J."/>
            <person name="Xiong C."/>
            <person name="Yue Q."/>
            <person name="Zhang X."/>
        </authorList>
    </citation>
    <scope>NUCLEOTIDE SEQUENCE [LARGE SCALE GENOMIC DNA]</scope>
    <source>
        <strain evidence="3 4">BP 5553</strain>
    </source>
</reference>
<dbReference type="Gene3D" id="3.40.50.1820">
    <property type="entry name" value="alpha/beta hydrolase"/>
    <property type="match status" value="1"/>
</dbReference>
<dbReference type="InterPro" id="IPR050593">
    <property type="entry name" value="LovG"/>
</dbReference>
<sequence length="210" mass="22849">MQTAALRYELADQHTYRFLQGVVPWSLVPGLESLSDQSAEHYAYYNVGAGAASSIAIALDQLEAYIALEGPFDGVLGFSQGAGLAIMLLVRRYHGDPVAPPPFKCAILFSPVSVYDPVAYEKRGQVRLLDGTLDGKYSITIPTAIIYGKEDSRKQECEGLLSSCDPTKRSVLIHEGNHEIPGIGLRSELAGTVNMVRRAIYQAELQSSTE</sequence>
<feature type="domain" description="Serine hydrolase" evidence="2">
    <location>
        <begin position="2"/>
        <end position="181"/>
    </location>
</feature>
<organism evidence="3 4">
    <name type="scientific">Venustampulla echinocandica</name>
    <dbReference type="NCBI Taxonomy" id="2656787"/>
    <lineage>
        <taxon>Eukaryota</taxon>
        <taxon>Fungi</taxon>
        <taxon>Dikarya</taxon>
        <taxon>Ascomycota</taxon>
        <taxon>Pezizomycotina</taxon>
        <taxon>Leotiomycetes</taxon>
        <taxon>Helotiales</taxon>
        <taxon>Pleuroascaceae</taxon>
        <taxon>Venustampulla</taxon>
    </lineage>
</organism>
<evidence type="ECO:0000259" key="2">
    <source>
        <dbReference type="Pfam" id="PF03959"/>
    </source>
</evidence>
<comment type="caution">
    <text evidence="3">The sequence shown here is derived from an EMBL/GenBank/DDBJ whole genome shotgun (WGS) entry which is preliminary data.</text>
</comment>
<gene>
    <name evidence="3" type="ORF">BP5553_03400</name>
</gene>
<evidence type="ECO:0000313" key="4">
    <source>
        <dbReference type="Proteomes" id="UP000254866"/>
    </source>
</evidence>
<evidence type="ECO:0000313" key="3">
    <source>
        <dbReference type="EMBL" id="RDL39060.1"/>
    </source>
</evidence>
<keyword evidence="4" id="KW-1185">Reference proteome</keyword>